<dbReference type="AlphaFoldDB" id="A0A9N9S0P2"/>
<dbReference type="GO" id="GO:0016592">
    <property type="term" value="C:mediator complex"/>
    <property type="evidence" value="ECO:0007669"/>
    <property type="project" value="InterPro"/>
</dbReference>
<feature type="compositionally biased region" description="Low complexity" evidence="2">
    <location>
        <begin position="112"/>
        <end position="123"/>
    </location>
</feature>
<evidence type="ECO:0000313" key="4">
    <source>
        <dbReference type="EMBL" id="CAG9806687.1"/>
    </source>
</evidence>
<dbReference type="GO" id="GO:0003712">
    <property type="term" value="F:transcription coregulator activity"/>
    <property type="evidence" value="ECO:0007669"/>
    <property type="project" value="TreeGrafter"/>
</dbReference>
<reference evidence="4" key="2">
    <citation type="submission" date="2022-10" db="EMBL/GenBank/DDBJ databases">
        <authorList>
            <consortium name="ENA_rothamsted_submissions"/>
            <consortium name="culmorum"/>
            <person name="King R."/>
        </authorList>
    </citation>
    <scope>NUCLEOTIDE SEQUENCE</scope>
</reference>
<organism evidence="4 5">
    <name type="scientific">Chironomus riparius</name>
    <dbReference type="NCBI Taxonomy" id="315576"/>
    <lineage>
        <taxon>Eukaryota</taxon>
        <taxon>Metazoa</taxon>
        <taxon>Ecdysozoa</taxon>
        <taxon>Arthropoda</taxon>
        <taxon>Hexapoda</taxon>
        <taxon>Insecta</taxon>
        <taxon>Pterygota</taxon>
        <taxon>Neoptera</taxon>
        <taxon>Endopterygota</taxon>
        <taxon>Diptera</taxon>
        <taxon>Nematocera</taxon>
        <taxon>Chironomoidea</taxon>
        <taxon>Chironomidae</taxon>
        <taxon>Chironominae</taxon>
        <taxon>Chironomus</taxon>
    </lineage>
</organism>
<feature type="region of interest" description="Disordered" evidence="2">
    <location>
        <begin position="88"/>
        <end position="150"/>
    </location>
</feature>
<keyword evidence="1" id="KW-0539">Nucleus</keyword>
<dbReference type="InterPro" id="IPR017923">
    <property type="entry name" value="TFIIS_N"/>
</dbReference>
<dbReference type="GO" id="GO:0006357">
    <property type="term" value="P:regulation of transcription by RNA polymerase II"/>
    <property type="evidence" value="ECO:0007669"/>
    <property type="project" value="InterPro"/>
</dbReference>
<evidence type="ECO:0000259" key="3">
    <source>
        <dbReference type="PROSITE" id="PS51319"/>
    </source>
</evidence>
<dbReference type="Proteomes" id="UP001153620">
    <property type="component" value="Chromosome 3"/>
</dbReference>
<dbReference type="Pfam" id="PF08711">
    <property type="entry name" value="Med26"/>
    <property type="match status" value="1"/>
</dbReference>
<evidence type="ECO:0000313" key="5">
    <source>
        <dbReference type="Proteomes" id="UP001153620"/>
    </source>
</evidence>
<feature type="compositionally biased region" description="Polar residues" evidence="2">
    <location>
        <begin position="90"/>
        <end position="111"/>
    </location>
</feature>
<dbReference type="OrthoDB" id="550309at2759"/>
<gene>
    <name evidence="4" type="ORF">CHIRRI_LOCUS9542</name>
</gene>
<dbReference type="InterPro" id="IPR042376">
    <property type="entry name" value="MED26"/>
</dbReference>
<proteinExistence type="predicted"/>
<dbReference type="EMBL" id="OU895879">
    <property type="protein sequence ID" value="CAG9806687.1"/>
    <property type="molecule type" value="Genomic_DNA"/>
</dbReference>
<feature type="domain" description="TFIIS N-terminal" evidence="3">
    <location>
        <begin position="8"/>
        <end position="89"/>
    </location>
</feature>
<feature type="compositionally biased region" description="Polar residues" evidence="2">
    <location>
        <begin position="128"/>
        <end position="150"/>
    </location>
</feature>
<dbReference type="Gene3D" id="1.20.930.10">
    <property type="entry name" value="Conserved domain common to transcription factors TFIIS, elongin A, CRSP70"/>
    <property type="match status" value="1"/>
</dbReference>
<comment type="subcellular location">
    <subcellularLocation>
        <location evidence="1">Nucleus</location>
    </subcellularLocation>
</comment>
<accession>A0A9N9S0P2</accession>
<dbReference type="GO" id="GO:0010628">
    <property type="term" value="P:positive regulation of gene expression"/>
    <property type="evidence" value="ECO:0007669"/>
    <property type="project" value="TreeGrafter"/>
</dbReference>
<feature type="region of interest" description="Disordered" evidence="2">
    <location>
        <begin position="178"/>
        <end position="197"/>
    </location>
</feature>
<evidence type="ECO:0000256" key="1">
    <source>
        <dbReference type="PROSITE-ProRule" id="PRU00649"/>
    </source>
</evidence>
<dbReference type="PANTHER" id="PTHR15201">
    <property type="entry name" value="CRSP70"/>
    <property type="match status" value="1"/>
</dbReference>
<dbReference type="PROSITE" id="PS51319">
    <property type="entry name" value="TFIIS_N"/>
    <property type="match status" value="1"/>
</dbReference>
<dbReference type="InterPro" id="IPR035441">
    <property type="entry name" value="TFIIS/LEDGF_dom_sf"/>
</dbReference>
<keyword evidence="5" id="KW-1185">Reference proteome</keyword>
<dbReference type="PANTHER" id="PTHR15201:SF1">
    <property type="entry name" value="MEDIATOR OF RNA POLYMERASE II TRANSCRIPTION SUBUNIT 26"/>
    <property type="match status" value="1"/>
</dbReference>
<protein>
    <recommendedName>
        <fullName evidence="3">TFIIS N-terminal domain-containing protein</fullName>
    </recommendedName>
</protein>
<dbReference type="GO" id="GO:0070847">
    <property type="term" value="C:core mediator complex"/>
    <property type="evidence" value="ECO:0007669"/>
    <property type="project" value="TreeGrafter"/>
</dbReference>
<dbReference type="SUPFAM" id="SSF47676">
    <property type="entry name" value="Conserved domain common to transcription factors TFIIS, elongin A, CRSP70"/>
    <property type="match status" value="1"/>
</dbReference>
<reference evidence="4" key="1">
    <citation type="submission" date="2022-01" db="EMBL/GenBank/DDBJ databases">
        <authorList>
            <person name="King R."/>
        </authorList>
    </citation>
    <scope>NUCLEOTIDE SEQUENCE</scope>
</reference>
<evidence type="ECO:0000256" key="2">
    <source>
        <dbReference type="SAM" id="MobiDB-lite"/>
    </source>
</evidence>
<sequence length="775" mass="87849">MNNIPVIELAHSLTQALDENFNIRNKSAVVKVVTCLEAFNITHESYREVQNTRIIKDLQALRQNKGNDQVLAKRIKNLLRKWKERLAASIPSQPNSPQNISQGSSDTQFMTQQSSSPPNSQIPRIVNGPTSFKNLLPKSQNNHQSVTSPIPQKINSHIHQNGGLFIESSQSQSQSLLGKRKLPSSNNIDGTSDIIDENSNHSRKKMMKTSNFVGATSSPLMLNANNNSNSSSISHHHPPHNNNSNQLINNKLHSNVPVPQKPALPIQQQQQQNVKIAQPQLQPVMPKIVEPKKRGRRKGSKGFDSTLNGNIPDFQAEIQQKIALSAGKRNKTTFELQQMLESHQNSSMSWTNGDIHDSNSLDRVNNYTTASYNPPEPAYSNFDLPKVKKEVTDIKREPISGDSQLTKPTTQELAASSLHPLTIEDEIATLYAKLPPIDFDEALISRFEELNSYDENGDLVECTCTFREVITYEDEEETKIKPTNGFEEPIKVNINGDMNIKKPDESDLSEDDDETDDFCAVEDIERSPSPPPRLSAVKSIFDPEYDANENLIEEMVRSRKPRDNLSKIIEVKIEKDAVKSSRIESMINSAVPEPSIQQMERVPIITYVCDEDPMCPASSHFRRDPVIQNDVQNLHNSFKDGINGYFNGIMEERPEQDYSKDNENIDYAKQRLWKRVVPRYNFLTLDKIPKTFDDDSPFSIPPKPPHETSTIDDISVKDEKKSVSLNDTADVELESVDKFSMHKHRDIEFREWHEVMNVRSYNDEILTILPYVVID</sequence>
<name>A0A9N9S0P2_9DIPT</name>